<reference evidence="1 2" key="1">
    <citation type="submission" date="2017-06" db="EMBL/GenBank/DDBJ databases">
        <title>Genome sequencing of cyanobaciteial culture collection at National Institute for Environmental Studies (NIES).</title>
        <authorList>
            <person name="Hirose Y."/>
            <person name="Shimura Y."/>
            <person name="Fujisawa T."/>
            <person name="Nakamura Y."/>
            <person name="Kawachi M."/>
        </authorList>
    </citation>
    <scope>NUCLEOTIDE SEQUENCE [LARGE SCALE GENOMIC DNA]</scope>
    <source>
        <strain evidence="1 2">NIES-37</strain>
    </source>
</reference>
<dbReference type="KEGG" id="ttq:NIES37_21900"/>
<evidence type="ECO:0000313" key="1">
    <source>
        <dbReference type="EMBL" id="BAY98242.1"/>
    </source>
</evidence>
<keyword evidence="2" id="KW-1185">Reference proteome</keyword>
<dbReference type="EMBL" id="AP018248">
    <property type="protein sequence ID" value="BAY98242.1"/>
    <property type="molecule type" value="Genomic_DNA"/>
</dbReference>
<name>A0A1Z4MXR9_9CYAN</name>
<dbReference type="Proteomes" id="UP000218785">
    <property type="component" value="Chromosome"/>
</dbReference>
<accession>A0A1Z4MXR9</accession>
<sequence length="32" mass="3697">MALPCPLQYIEVLQTLFDLVLVFLCLPKYLAK</sequence>
<dbReference type="AlphaFoldDB" id="A0A1Z4MXR9"/>
<protein>
    <submittedName>
        <fullName evidence="1">Uncharacterized protein</fullName>
    </submittedName>
</protein>
<proteinExistence type="predicted"/>
<organism evidence="1 2">
    <name type="scientific">Tolypothrix tenuis PCC 7101</name>
    <dbReference type="NCBI Taxonomy" id="231146"/>
    <lineage>
        <taxon>Bacteria</taxon>
        <taxon>Bacillati</taxon>
        <taxon>Cyanobacteriota</taxon>
        <taxon>Cyanophyceae</taxon>
        <taxon>Nostocales</taxon>
        <taxon>Tolypothrichaceae</taxon>
        <taxon>Tolypothrix</taxon>
    </lineage>
</organism>
<gene>
    <name evidence="1" type="ORF">NIES37_21900</name>
</gene>
<evidence type="ECO:0000313" key="2">
    <source>
        <dbReference type="Proteomes" id="UP000218785"/>
    </source>
</evidence>